<reference evidence="2" key="1">
    <citation type="submission" date="2019-02" db="EMBL/GenBank/DDBJ databases">
        <authorList>
            <person name="Gruber-Vodicka R. H."/>
            <person name="Seah K. B. B."/>
        </authorList>
    </citation>
    <scope>NUCLEOTIDE SEQUENCE</scope>
    <source>
        <strain evidence="2">BECK_BZ126</strain>
    </source>
</reference>
<gene>
    <name evidence="2" type="ORF">BECKTC1821F_GA0114240_10901</name>
</gene>
<protein>
    <submittedName>
        <fullName evidence="2">Transposase</fullName>
    </submittedName>
</protein>
<dbReference type="Pfam" id="PF01610">
    <property type="entry name" value="DDE_Tnp_ISL3"/>
    <property type="match status" value="1"/>
</dbReference>
<sequence length="99" mass="11437">MRRIRQRQDKDSAEFLLSDWIKRVAVLGIGMLERFANTLAAFRSGILAYYDFDRLSTGSLEGTNNKIKTLQKMAYGFRDMEFLKLKIKGLHETKYALVG</sequence>
<proteinExistence type="predicted"/>
<dbReference type="InterPro" id="IPR002560">
    <property type="entry name" value="Transposase_DDE"/>
</dbReference>
<name>A0A451AB55_9GAMM</name>
<accession>A0A451AB55</accession>
<feature type="domain" description="Transposase IS204/IS1001/IS1096/IS1165 DDE" evidence="1">
    <location>
        <begin position="2"/>
        <end position="87"/>
    </location>
</feature>
<dbReference type="AlphaFoldDB" id="A0A451AB55"/>
<evidence type="ECO:0000313" key="2">
    <source>
        <dbReference type="EMBL" id="VFK63255.1"/>
    </source>
</evidence>
<organism evidence="2">
    <name type="scientific">Candidatus Kentrum sp. TC</name>
    <dbReference type="NCBI Taxonomy" id="2126339"/>
    <lineage>
        <taxon>Bacteria</taxon>
        <taxon>Pseudomonadati</taxon>
        <taxon>Pseudomonadota</taxon>
        <taxon>Gammaproteobacteria</taxon>
        <taxon>Candidatus Kentrum</taxon>
    </lineage>
</organism>
<dbReference type="EMBL" id="CAADFW010000090">
    <property type="protein sequence ID" value="VFK63255.1"/>
    <property type="molecule type" value="Genomic_DNA"/>
</dbReference>
<evidence type="ECO:0000259" key="1">
    <source>
        <dbReference type="Pfam" id="PF01610"/>
    </source>
</evidence>